<proteinExistence type="predicted"/>
<dbReference type="PANTHER" id="PTHR30175">
    <property type="entry name" value="PHOSPHOTRANSFERASE SYSTEM TRANSPORT PROTEIN"/>
    <property type="match status" value="1"/>
</dbReference>
<dbReference type="PROSITE" id="PS01035">
    <property type="entry name" value="PTS_EIIB_TYPE_1_CYS"/>
    <property type="match status" value="1"/>
</dbReference>
<keyword evidence="7 12" id="KW-0812">Transmembrane</keyword>
<feature type="transmembrane region" description="Helical" evidence="12">
    <location>
        <begin position="182"/>
        <end position="198"/>
    </location>
</feature>
<evidence type="ECO:0000256" key="9">
    <source>
        <dbReference type="ARBA" id="ARBA00022989"/>
    </source>
</evidence>
<evidence type="ECO:0000259" key="14">
    <source>
        <dbReference type="PROSITE" id="PS51103"/>
    </source>
</evidence>
<keyword evidence="8" id="KW-0418">Kinase</keyword>
<keyword evidence="5" id="KW-0808">Transferase</keyword>
<evidence type="ECO:0000256" key="10">
    <source>
        <dbReference type="ARBA" id="ARBA00023136"/>
    </source>
</evidence>
<dbReference type="InterPro" id="IPR018113">
    <property type="entry name" value="PTrfase_EIIB_Cys"/>
</dbReference>
<evidence type="ECO:0000256" key="4">
    <source>
        <dbReference type="ARBA" id="ARBA00022597"/>
    </source>
</evidence>
<reference evidence="15 16" key="1">
    <citation type="submission" date="2020-03" db="EMBL/GenBank/DDBJ databases">
        <title>Genome Sequence of industrial isolate, B5A.</title>
        <authorList>
            <person name="Sharma S."/>
            <person name="Patil P.B."/>
            <person name="Korpole S."/>
        </authorList>
    </citation>
    <scope>NUCLEOTIDE SEQUENCE [LARGE SCALE GENOMIC DNA]</scope>
    <source>
        <strain evidence="15 16">PI-S10-B5A</strain>
    </source>
</reference>
<evidence type="ECO:0000256" key="11">
    <source>
        <dbReference type="PROSITE-ProRule" id="PRU00421"/>
    </source>
</evidence>
<evidence type="ECO:0000313" key="16">
    <source>
        <dbReference type="Proteomes" id="UP000539052"/>
    </source>
</evidence>
<comment type="caution">
    <text evidence="15">The sequence shown here is derived from an EMBL/GenBank/DDBJ whole genome shotgun (WGS) entry which is preliminary data.</text>
</comment>
<keyword evidence="16" id="KW-1185">Reference proteome</keyword>
<protein>
    <submittedName>
        <fullName evidence="15">PTS transporter subunit EIIC</fullName>
    </submittedName>
</protein>
<feature type="domain" description="PTS EIIB type-1" evidence="13">
    <location>
        <begin position="7"/>
        <end position="89"/>
    </location>
</feature>
<organism evidence="15 16">
    <name type="scientific">Lacrimispora defluvii</name>
    <dbReference type="NCBI Taxonomy" id="2719233"/>
    <lineage>
        <taxon>Bacteria</taxon>
        <taxon>Bacillati</taxon>
        <taxon>Bacillota</taxon>
        <taxon>Clostridia</taxon>
        <taxon>Lachnospirales</taxon>
        <taxon>Lachnospiraceae</taxon>
        <taxon>Lacrimispora</taxon>
    </lineage>
</organism>
<dbReference type="Pfam" id="PF02378">
    <property type="entry name" value="PTS_EIIC"/>
    <property type="match status" value="1"/>
</dbReference>
<dbReference type="EMBL" id="JAAOXG010000060">
    <property type="protein sequence ID" value="NNJ32583.1"/>
    <property type="molecule type" value="Genomic_DNA"/>
</dbReference>
<feature type="transmembrane region" description="Helical" evidence="12">
    <location>
        <begin position="249"/>
        <end position="267"/>
    </location>
</feature>
<evidence type="ECO:0000256" key="12">
    <source>
        <dbReference type="SAM" id="Phobius"/>
    </source>
</evidence>
<dbReference type="InterPro" id="IPR001996">
    <property type="entry name" value="PTS_IIB_1"/>
</dbReference>
<dbReference type="SUPFAM" id="SSF55604">
    <property type="entry name" value="Glucose permease domain IIB"/>
    <property type="match status" value="1"/>
</dbReference>
<feature type="transmembrane region" description="Helical" evidence="12">
    <location>
        <begin position="155"/>
        <end position="175"/>
    </location>
</feature>
<dbReference type="Proteomes" id="UP000539052">
    <property type="component" value="Unassembled WGS sequence"/>
</dbReference>
<sequence length="314" mass="33774">MAKKDYVQICADIINTCGGESNIANVTHCMTRLRIQLHDETKLNKDEAKKIPGILNLIVQSGEYQFVIGQDVPALFAEFKKRDGIKTGGEVRDSNAVKQDGKAGRGNVFAGIMAFIGGTFSPVIPVLIAGGLTGAVLTLLTTLFGVSSEDGAYKIFYAVNQAAFYSLPVFIGFSAANKLKSNGYLGAFLGAILLYSTINNAEALDFFGIKVAQIAYNSTVFPVILGVLFMSVIYKYLQKIIPVYLRTIFVPLITMLVTVPVTLIVLGPIGNLAGTWLADGVLTVYRVAPAIAVMIIGITTPLMVFFGMKLRLAI</sequence>
<keyword evidence="3" id="KW-1003">Cell membrane</keyword>
<evidence type="ECO:0000259" key="13">
    <source>
        <dbReference type="PROSITE" id="PS51098"/>
    </source>
</evidence>
<feature type="transmembrane region" description="Helical" evidence="12">
    <location>
        <begin position="218"/>
        <end position="237"/>
    </location>
</feature>
<feature type="domain" description="PTS EIIC type-1" evidence="14">
    <location>
        <begin position="114"/>
        <end position="314"/>
    </location>
</feature>
<accession>A0ABX1VVW9</accession>
<evidence type="ECO:0000256" key="3">
    <source>
        <dbReference type="ARBA" id="ARBA00022475"/>
    </source>
</evidence>
<keyword evidence="9 12" id="KW-1133">Transmembrane helix</keyword>
<feature type="transmembrane region" description="Helical" evidence="12">
    <location>
        <begin position="287"/>
        <end position="308"/>
    </location>
</feature>
<evidence type="ECO:0000256" key="2">
    <source>
        <dbReference type="ARBA" id="ARBA00022448"/>
    </source>
</evidence>
<evidence type="ECO:0000256" key="5">
    <source>
        <dbReference type="ARBA" id="ARBA00022679"/>
    </source>
</evidence>
<name>A0ABX1VVW9_9FIRM</name>
<dbReference type="InterPro" id="IPR036878">
    <property type="entry name" value="Glu_permease_IIB"/>
</dbReference>
<keyword evidence="10 12" id="KW-0472">Membrane</keyword>
<dbReference type="RefSeq" id="WP_170823645.1">
    <property type="nucleotide sequence ID" value="NZ_JAAOXG010000060.1"/>
</dbReference>
<dbReference type="CDD" id="cd00212">
    <property type="entry name" value="PTS_IIB_glc"/>
    <property type="match status" value="1"/>
</dbReference>
<dbReference type="PROSITE" id="PS51098">
    <property type="entry name" value="PTS_EIIB_TYPE_1"/>
    <property type="match status" value="1"/>
</dbReference>
<evidence type="ECO:0000256" key="6">
    <source>
        <dbReference type="ARBA" id="ARBA00022683"/>
    </source>
</evidence>
<gene>
    <name evidence="15" type="ORF">G9470_22735</name>
</gene>
<keyword evidence="4" id="KW-0762">Sugar transport</keyword>
<dbReference type="InterPro" id="IPR003352">
    <property type="entry name" value="PTS_EIIC"/>
</dbReference>
<evidence type="ECO:0000313" key="15">
    <source>
        <dbReference type="EMBL" id="NNJ32583.1"/>
    </source>
</evidence>
<feature type="transmembrane region" description="Helical" evidence="12">
    <location>
        <begin position="108"/>
        <end position="135"/>
    </location>
</feature>
<feature type="active site" description="Phosphocysteine intermediate; for EIIB activity" evidence="11">
    <location>
        <position position="29"/>
    </location>
</feature>
<keyword evidence="6" id="KW-0598">Phosphotransferase system</keyword>
<dbReference type="PROSITE" id="PS51103">
    <property type="entry name" value="PTS_EIIC_TYPE_1"/>
    <property type="match status" value="1"/>
</dbReference>
<dbReference type="PANTHER" id="PTHR30175:SF1">
    <property type="entry name" value="PTS SYSTEM ARBUTIN-, CELLOBIOSE-, AND SALICIN-SPECIFIC EIIBC COMPONENT-RELATED"/>
    <property type="match status" value="1"/>
</dbReference>
<dbReference type="InterPro" id="IPR050558">
    <property type="entry name" value="PTS_Sugar-Specific_Components"/>
</dbReference>
<evidence type="ECO:0000256" key="1">
    <source>
        <dbReference type="ARBA" id="ARBA00004651"/>
    </source>
</evidence>
<keyword evidence="2" id="KW-0813">Transport</keyword>
<comment type="subcellular location">
    <subcellularLocation>
        <location evidence="1">Cell membrane</location>
        <topology evidence="1">Multi-pass membrane protein</topology>
    </subcellularLocation>
</comment>
<evidence type="ECO:0000256" key="8">
    <source>
        <dbReference type="ARBA" id="ARBA00022777"/>
    </source>
</evidence>
<dbReference type="Gene3D" id="3.30.1360.60">
    <property type="entry name" value="Glucose permease domain IIB"/>
    <property type="match status" value="1"/>
</dbReference>
<dbReference type="InterPro" id="IPR013013">
    <property type="entry name" value="PTS_EIIC_1"/>
</dbReference>
<dbReference type="Pfam" id="PF00367">
    <property type="entry name" value="PTS_EIIB"/>
    <property type="match status" value="1"/>
</dbReference>
<evidence type="ECO:0000256" key="7">
    <source>
        <dbReference type="ARBA" id="ARBA00022692"/>
    </source>
</evidence>